<dbReference type="PANTHER" id="PTHR30373">
    <property type="entry name" value="UPF0603 PROTEIN YGCG"/>
    <property type="match status" value="1"/>
</dbReference>
<evidence type="ECO:0000313" key="7">
    <source>
        <dbReference type="Proteomes" id="UP001108123"/>
    </source>
</evidence>
<protein>
    <submittedName>
        <fullName evidence="5">TPM domain-containing protein</fullName>
    </submittedName>
</protein>
<keyword evidence="7" id="KW-1185">Reference proteome</keyword>
<evidence type="ECO:0000313" key="6">
    <source>
        <dbReference type="Proteomes" id="UP000462760"/>
    </source>
</evidence>
<evidence type="ECO:0000259" key="3">
    <source>
        <dbReference type="Pfam" id="PF04536"/>
    </source>
</evidence>
<dbReference type="Proteomes" id="UP001108123">
    <property type="component" value="Unassembled WGS sequence"/>
</dbReference>
<dbReference type="EMBL" id="JAKNID010000054">
    <property type="protein sequence ID" value="MCG4565800.1"/>
    <property type="molecule type" value="Genomic_DNA"/>
</dbReference>
<feature type="domain" description="TPM" evidence="3">
    <location>
        <begin position="37"/>
        <end position="159"/>
    </location>
</feature>
<keyword evidence="1" id="KW-0812">Transmembrane</keyword>
<sequence>MKKRKIFLSIILITILLLSNIVLAQNSLPEASNNFYIYDESNIIDKEVENYIVKTNEVLYKKTGAQVVIATVENLNDLDIREYANLLFEKWGIGSKEYDNGVLILVSPKDRELWIEIGYGLEGVLPDGKVGRIRDEQIFPYFKEGNYSEGVLRGFNSILNAIEEEYNIDLEREEINESYYYDYNEEDQSSGEFGIFNTLTKILIIIGIIIFLFIDFRFFNGWLTYSILRGARFSGGFNDDNNNKGGGGSSGGGGAGGKW</sequence>
<gene>
    <name evidence="5" type="ORF">FYJ27_07405</name>
    <name evidence="4" type="ORF">L0P62_10095</name>
</gene>
<evidence type="ECO:0000313" key="5">
    <source>
        <dbReference type="EMBL" id="MSS43552.1"/>
    </source>
</evidence>
<reference evidence="5 6" key="1">
    <citation type="submission" date="2019-08" db="EMBL/GenBank/DDBJ databases">
        <title>In-depth cultivation of the pig gut microbiome towards novel bacterial diversity and tailored functional studies.</title>
        <authorList>
            <person name="Wylensek D."/>
            <person name="Hitch T.C.A."/>
            <person name="Clavel T."/>
        </authorList>
    </citation>
    <scope>NUCLEOTIDE SEQUENCE [LARGE SCALE GENOMIC DNA]</scope>
    <source>
        <strain evidence="5 6">Med78-601-WT-4W-RMD-3</strain>
    </source>
</reference>
<dbReference type="EMBL" id="VULR01000009">
    <property type="protein sequence ID" value="MSS43552.1"/>
    <property type="molecule type" value="Genomic_DNA"/>
</dbReference>
<keyword evidence="2" id="KW-0732">Signal</keyword>
<dbReference type="PANTHER" id="PTHR30373:SF2">
    <property type="entry name" value="UPF0603 PROTEIN YGCG"/>
    <property type="match status" value="1"/>
</dbReference>
<feature type="signal peptide" evidence="2">
    <location>
        <begin position="1"/>
        <end position="24"/>
    </location>
</feature>
<name>A0A844FHY6_9FIRM</name>
<evidence type="ECO:0000256" key="1">
    <source>
        <dbReference type="SAM" id="Phobius"/>
    </source>
</evidence>
<dbReference type="Pfam" id="PF04536">
    <property type="entry name" value="TPM_phosphatase"/>
    <property type="match status" value="1"/>
</dbReference>
<organism evidence="5 6">
    <name type="scientific">Anaerosalibacter bizertensis</name>
    <dbReference type="NCBI Taxonomy" id="932217"/>
    <lineage>
        <taxon>Bacteria</taxon>
        <taxon>Bacillati</taxon>
        <taxon>Bacillota</taxon>
        <taxon>Tissierellia</taxon>
        <taxon>Tissierellales</taxon>
        <taxon>Sporanaerobacteraceae</taxon>
        <taxon>Anaerosalibacter</taxon>
    </lineage>
</organism>
<dbReference type="Proteomes" id="UP000462760">
    <property type="component" value="Unassembled WGS sequence"/>
</dbReference>
<evidence type="ECO:0000256" key="2">
    <source>
        <dbReference type="SAM" id="SignalP"/>
    </source>
</evidence>
<dbReference type="Gene3D" id="3.10.310.50">
    <property type="match status" value="1"/>
</dbReference>
<comment type="caution">
    <text evidence="5">The sequence shown here is derived from an EMBL/GenBank/DDBJ whole genome shotgun (WGS) entry which is preliminary data.</text>
</comment>
<dbReference type="AlphaFoldDB" id="A0A844FHY6"/>
<evidence type="ECO:0000313" key="4">
    <source>
        <dbReference type="EMBL" id="MCG4565800.1"/>
    </source>
</evidence>
<dbReference type="RefSeq" id="WP_154484237.1">
    <property type="nucleotide sequence ID" value="NZ_JAKNID010000054.1"/>
</dbReference>
<dbReference type="InterPro" id="IPR007621">
    <property type="entry name" value="TPM_dom"/>
</dbReference>
<feature type="transmembrane region" description="Helical" evidence="1">
    <location>
        <begin position="202"/>
        <end position="223"/>
    </location>
</feature>
<accession>A0A844FHY6</accession>
<dbReference type="OrthoDB" id="9810918at2"/>
<feature type="chain" id="PRO_5040699429" evidence="2">
    <location>
        <begin position="25"/>
        <end position="259"/>
    </location>
</feature>
<keyword evidence="1" id="KW-1133">Transmembrane helix</keyword>
<reference evidence="4" key="2">
    <citation type="submission" date="2022-01" db="EMBL/GenBank/DDBJ databases">
        <title>Collection of gut derived symbiotic bacterial strains cultured from healthy donors.</title>
        <authorList>
            <person name="Lin H."/>
            <person name="Kohout C."/>
            <person name="Waligurski E."/>
            <person name="Pamer E.G."/>
        </authorList>
    </citation>
    <scope>NUCLEOTIDE SEQUENCE</scope>
    <source>
        <strain evidence="4">MSK.14.39</strain>
    </source>
</reference>
<keyword evidence="1" id="KW-0472">Membrane</keyword>
<proteinExistence type="predicted"/>